<comment type="caution">
    <text evidence="1">The sequence shown here is derived from an EMBL/GenBank/DDBJ whole genome shotgun (WGS) entry which is preliminary data.</text>
</comment>
<dbReference type="RefSeq" id="WP_252426736.1">
    <property type="nucleotide sequence ID" value="NZ_JAMWMR010000021.1"/>
</dbReference>
<dbReference type="Proteomes" id="UP001523219">
    <property type="component" value="Unassembled WGS sequence"/>
</dbReference>
<reference evidence="1 2" key="1">
    <citation type="submission" date="2022-05" db="EMBL/GenBank/DDBJ databases">
        <title>Streptomyces sp. nov. RY43-2 isolated from soil of a peat swamp forest.</title>
        <authorList>
            <person name="Kanchanasin P."/>
            <person name="Tanasupawat S."/>
            <person name="Phongsopitanun W."/>
        </authorList>
    </citation>
    <scope>NUCLEOTIDE SEQUENCE [LARGE SCALE GENOMIC DNA]</scope>
    <source>
        <strain evidence="1 2">RY43-2</strain>
    </source>
</reference>
<organism evidence="1 2">
    <name type="scientific">Streptomyces macrolidinus</name>
    <dbReference type="NCBI Taxonomy" id="2952607"/>
    <lineage>
        <taxon>Bacteria</taxon>
        <taxon>Bacillati</taxon>
        <taxon>Actinomycetota</taxon>
        <taxon>Actinomycetes</taxon>
        <taxon>Kitasatosporales</taxon>
        <taxon>Streptomycetaceae</taxon>
        <taxon>Streptomyces</taxon>
    </lineage>
</organism>
<keyword evidence="2" id="KW-1185">Reference proteome</keyword>
<evidence type="ECO:0008006" key="3">
    <source>
        <dbReference type="Google" id="ProtNLM"/>
    </source>
</evidence>
<dbReference type="EMBL" id="JAMWMR010000021">
    <property type="protein sequence ID" value="MCN9243360.1"/>
    <property type="molecule type" value="Genomic_DNA"/>
</dbReference>
<evidence type="ECO:0000313" key="1">
    <source>
        <dbReference type="EMBL" id="MCN9243360.1"/>
    </source>
</evidence>
<sequence>MSAWSWLDARAVAAWEDFASGPEAEPDRERFGKALQRPDWQTAYPPQVFTAEAAAETATTGLRLAELISGFPRRVFGDDLEAWAAYLGVPAEDAALMTEALRRPRLRRVATAFMRPDLVLTDDGLKLVELNVATSLGGLSTLAPYTAATRASAYAAFLAERGMPLDAPDTAKTWLEVFAGLVRARGAGPLRVFEATADPADLDGGRRFFVDMLRSAGHHVRCGLVTDLQLGDTGVTFEGDPIDAVFTAYTWHETKAFVPPALTRRLMELDSAGLVDFIGSPAAALYDNKGNLALLHDPEFTGLLTAEERALVTRSIPTTVRLRPDTLDRALADRDRLICKPASAYGGKNVEFGSALGERDWRTLLETRLADTDERYILQARQHPTTVRLPGAPSATERELVLAPLVFGGTHAGVFVRHAPARPQSTINASNGAEVAALLTVREE</sequence>
<gene>
    <name evidence="1" type="ORF">NGF19_21675</name>
</gene>
<evidence type="ECO:0000313" key="2">
    <source>
        <dbReference type="Proteomes" id="UP001523219"/>
    </source>
</evidence>
<name>A0ABT0ZIJ2_9ACTN</name>
<dbReference type="SUPFAM" id="SSF56059">
    <property type="entry name" value="Glutathione synthetase ATP-binding domain-like"/>
    <property type="match status" value="1"/>
</dbReference>
<accession>A0ABT0ZIJ2</accession>
<proteinExistence type="predicted"/>
<protein>
    <recommendedName>
        <fullName evidence="3">Circularly permuted type 2 ATP-grasp protein</fullName>
    </recommendedName>
</protein>